<keyword evidence="12" id="KW-0648">Protein biosynthesis</keyword>
<dbReference type="FunFam" id="1.10.287.180:FF:000001">
    <property type="entry name" value="Transcription elongation factor GreA"/>
    <property type="match status" value="1"/>
</dbReference>
<evidence type="ECO:0000256" key="9">
    <source>
        <dbReference type="RuleBase" id="RU000556"/>
    </source>
</evidence>
<dbReference type="GO" id="GO:0003677">
    <property type="term" value="F:DNA binding"/>
    <property type="evidence" value="ECO:0007669"/>
    <property type="project" value="UniProtKB-UniRule"/>
</dbReference>
<organism evidence="12 13">
    <name type="scientific">Candidatus Thermochlorobacter aerophilus</name>
    <dbReference type="NCBI Taxonomy" id="1868324"/>
    <lineage>
        <taxon>Bacteria</taxon>
        <taxon>Pseudomonadati</taxon>
        <taxon>Chlorobiota</taxon>
        <taxon>Chlorobiia</taxon>
        <taxon>Chlorobiales</taxon>
        <taxon>Candidatus Thermochlorobacteriaceae</taxon>
        <taxon>Candidatus Thermochlorobacter</taxon>
    </lineage>
</organism>
<feature type="domain" description="Transcription elongation factor GreA/GreB N-terminal" evidence="11">
    <location>
        <begin position="5"/>
        <end position="75"/>
    </location>
</feature>
<dbReference type="InterPro" id="IPR023459">
    <property type="entry name" value="Tscrpt_elong_fac_GreA/B_fam"/>
</dbReference>
<dbReference type="InterPro" id="IPR036953">
    <property type="entry name" value="GreA/GreB_C_sf"/>
</dbReference>
<comment type="similarity">
    <text evidence="1 8 9">Belongs to the GreA/GreB family.</text>
</comment>
<evidence type="ECO:0000256" key="8">
    <source>
        <dbReference type="HAMAP-Rule" id="MF_00105"/>
    </source>
</evidence>
<dbReference type="GO" id="GO:0003746">
    <property type="term" value="F:translation elongation factor activity"/>
    <property type="evidence" value="ECO:0007669"/>
    <property type="project" value="UniProtKB-KW"/>
</dbReference>
<evidence type="ECO:0000256" key="3">
    <source>
        <dbReference type="ARBA" id="ARBA00023015"/>
    </source>
</evidence>
<dbReference type="GO" id="GO:0032784">
    <property type="term" value="P:regulation of DNA-templated transcription elongation"/>
    <property type="evidence" value="ECO:0007669"/>
    <property type="project" value="UniProtKB-UniRule"/>
</dbReference>
<keyword evidence="5 8" id="KW-0804">Transcription</keyword>
<evidence type="ECO:0000259" key="10">
    <source>
        <dbReference type="Pfam" id="PF01272"/>
    </source>
</evidence>
<evidence type="ECO:0000256" key="7">
    <source>
        <dbReference type="ARBA" id="ARBA00030776"/>
    </source>
</evidence>
<dbReference type="PANTHER" id="PTHR30437">
    <property type="entry name" value="TRANSCRIPTION ELONGATION FACTOR GREA"/>
    <property type="match status" value="1"/>
</dbReference>
<dbReference type="NCBIfam" id="NF001263">
    <property type="entry name" value="PRK00226.1-4"/>
    <property type="match status" value="1"/>
</dbReference>
<dbReference type="GO" id="GO:0070063">
    <property type="term" value="F:RNA polymerase binding"/>
    <property type="evidence" value="ECO:0007669"/>
    <property type="project" value="InterPro"/>
</dbReference>
<dbReference type="InterPro" id="IPR036805">
    <property type="entry name" value="Tscrpt_elong_fac_GreA/B_N_sf"/>
</dbReference>
<reference evidence="12 13" key="1">
    <citation type="journal article" date="2011" name="ISME J.">
        <title>Community ecology of hot spring cyanobacterial mats: predominant populations and their functional potential.</title>
        <authorList>
            <person name="Klatt C.G."/>
            <person name="Wood J.M."/>
            <person name="Rusch D.B."/>
            <person name="Bateson M.M."/>
            <person name="Hamamura N."/>
            <person name="Heidelberg J.F."/>
            <person name="Grossman A.R."/>
            <person name="Bhaya D."/>
            <person name="Cohan F.M."/>
            <person name="Kuhl M."/>
            <person name="Bryant D.A."/>
            <person name="Ward D.M."/>
        </authorList>
    </citation>
    <scope>NUCLEOTIDE SEQUENCE [LARGE SCALE GENOMIC DNA]</scope>
    <source>
        <strain evidence="12">OS</strain>
    </source>
</reference>
<evidence type="ECO:0000313" key="12">
    <source>
        <dbReference type="EMBL" id="RFM22931.1"/>
    </source>
</evidence>
<dbReference type="PROSITE" id="PS00829">
    <property type="entry name" value="GREAB_1"/>
    <property type="match status" value="1"/>
</dbReference>
<dbReference type="HAMAP" id="MF_00105">
    <property type="entry name" value="GreA_GreB"/>
    <property type="match status" value="1"/>
</dbReference>
<keyword evidence="4 8" id="KW-0238">DNA-binding</keyword>
<dbReference type="PANTHER" id="PTHR30437:SF4">
    <property type="entry name" value="TRANSCRIPTION ELONGATION FACTOR GREA"/>
    <property type="match status" value="1"/>
</dbReference>
<comment type="function">
    <text evidence="6 8 9">Necessary for efficient RNA polymerase transcription elongation past template-encoded arresting sites. The arresting sites in DNA have the property of trapping a certain fraction of elongating RNA polymerases that pass through, resulting in locked ternary complexes. Cleavage of the nascent transcript by cleavage factors such as GreA or GreB allows the resumption of elongation from the new 3'terminus. GreA releases sequences of 2 to 3 nucleotides.</text>
</comment>
<keyword evidence="12" id="KW-0251">Elongation factor</keyword>
<evidence type="ECO:0000313" key="13">
    <source>
        <dbReference type="Proteomes" id="UP000266389"/>
    </source>
</evidence>
<evidence type="ECO:0000256" key="1">
    <source>
        <dbReference type="ARBA" id="ARBA00008213"/>
    </source>
</evidence>
<dbReference type="SUPFAM" id="SSF46557">
    <property type="entry name" value="GreA transcript cleavage protein, N-terminal domain"/>
    <property type="match status" value="1"/>
</dbReference>
<dbReference type="EMBL" id="PHFL01000072">
    <property type="protein sequence ID" value="RFM22931.1"/>
    <property type="molecule type" value="Genomic_DNA"/>
</dbReference>
<dbReference type="NCBIfam" id="TIGR01462">
    <property type="entry name" value="greA"/>
    <property type="match status" value="1"/>
</dbReference>
<dbReference type="Gene3D" id="1.10.287.180">
    <property type="entry name" value="Transcription elongation factor, GreA/GreB, N-terminal domain"/>
    <property type="match status" value="1"/>
</dbReference>
<dbReference type="FunFam" id="3.10.50.30:FF:000001">
    <property type="entry name" value="Transcription elongation factor GreA"/>
    <property type="match status" value="1"/>
</dbReference>
<evidence type="ECO:0000256" key="5">
    <source>
        <dbReference type="ARBA" id="ARBA00023163"/>
    </source>
</evidence>
<proteinExistence type="inferred from homology"/>
<evidence type="ECO:0000259" key="11">
    <source>
        <dbReference type="Pfam" id="PF03449"/>
    </source>
</evidence>
<dbReference type="SUPFAM" id="SSF54534">
    <property type="entry name" value="FKBP-like"/>
    <property type="match status" value="1"/>
</dbReference>
<keyword evidence="8" id="KW-0175">Coiled coil</keyword>
<dbReference type="Pfam" id="PF01272">
    <property type="entry name" value="GreA_GreB"/>
    <property type="match status" value="1"/>
</dbReference>
<dbReference type="Pfam" id="PF03449">
    <property type="entry name" value="GreA_GreB_N"/>
    <property type="match status" value="1"/>
</dbReference>
<dbReference type="Proteomes" id="UP000266389">
    <property type="component" value="Unassembled WGS sequence"/>
</dbReference>
<keyword evidence="3 8" id="KW-0805">Transcription regulation</keyword>
<evidence type="ECO:0000256" key="6">
    <source>
        <dbReference type="ARBA" id="ARBA00024916"/>
    </source>
</evidence>
<sequence length="159" mass="18171">MAEAIYLTMDGYKRLKEELDKLKNEERRRVLEKVAEARSHGDLSENAEYDAAREEQSQLEMRISALERKLSIAKILDEKNVKTDRAYILTTVVLKNLDTHQVVEYTLVSEEEADIELGKISVKSPIGRAVLGKQVAEKVEVRTPGGLKRFEVLEIKFKP</sequence>
<comment type="caution">
    <text evidence="12">The sequence shown here is derived from an EMBL/GenBank/DDBJ whole genome shotgun (WGS) entry which is preliminary data.</text>
</comment>
<dbReference type="Gene3D" id="3.10.50.30">
    <property type="entry name" value="Transcription elongation factor, GreA/GreB, C-terminal domain"/>
    <property type="match status" value="1"/>
</dbReference>
<dbReference type="PIRSF" id="PIRSF006092">
    <property type="entry name" value="GreA_GreB"/>
    <property type="match status" value="1"/>
</dbReference>
<accession>A0A395LWH5</accession>
<dbReference type="InterPro" id="IPR018151">
    <property type="entry name" value="TF_GreA/GreB_CS"/>
</dbReference>
<dbReference type="GO" id="GO:0006354">
    <property type="term" value="P:DNA-templated transcription elongation"/>
    <property type="evidence" value="ECO:0007669"/>
    <property type="project" value="TreeGrafter"/>
</dbReference>
<dbReference type="InterPro" id="IPR006359">
    <property type="entry name" value="Tscrpt_elong_fac_GreA"/>
</dbReference>
<name>A0A395LWH5_9BACT</name>
<evidence type="ECO:0000256" key="2">
    <source>
        <dbReference type="ARBA" id="ARBA00013729"/>
    </source>
</evidence>
<dbReference type="AlphaFoldDB" id="A0A395LWH5"/>
<dbReference type="NCBIfam" id="NF001261">
    <property type="entry name" value="PRK00226.1-2"/>
    <property type="match status" value="1"/>
</dbReference>
<feature type="domain" description="Transcription elongation factor GreA/GreB C-terminal" evidence="10">
    <location>
        <begin position="83"/>
        <end position="156"/>
    </location>
</feature>
<gene>
    <name evidence="8 12" type="primary">greA</name>
    <name evidence="12" type="ORF">D0433_14040</name>
</gene>
<dbReference type="InterPro" id="IPR028624">
    <property type="entry name" value="Tscrpt_elong_fac_GreA/B"/>
</dbReference>
<feature type="coiled-coil region" evidence="8">
    <location>
        <begin position="9"/>
        <end position="69"/>
    </location>
</feature>
<dbReference type="InterPro" id="IPR001437">
    <property type="entry name" value="Tscrpt_elong_fac_GreA/B_C"/>
</dbReference>
<protein>
    <recommendedName>
        <fullName evidence="2 8">Transcription elongation factor GreA</fullName>
    </recommendedName>
    <alternativeName>
        <fullName evidence="7 8">Transcript cleavage factor GreA</fullName>
    </alternativeName>
</protein>
<dbReference type="InterPro" id="IPR022691">
    <property type="entry name" value="Tscrpt_elong_fac_GreA/B_N"/>
</dbReference>
<evidence type="ECO:0000256" key="4">
    <source>
        <dbReference type="ARBA" id="ARBA00023125"/>
    </source>
</evidence>